<feature type="compositionally biased region" description="Low complexity" evidence="1">
    <location>
        <begin position="1285"/>
        <end position="1301"/>
    </location>
</feature>
<feature type="region of interest" description="Disordered" evidence="1">
    <location>
        <begin position="115"/>
        <end position="151"/>
    </location>
</feature>
<feature type="compositionally biased region" description="Basic and acidic residues" evidence="1">
    <location>
        <begin position="71"/>
        <end position="86"/>
    </location>
</feature>
<feature type="compositionally biased region" description="Basic and acidic residues" evidence="1">
    <location>
        <begin position="900"/>
        <end position="910"/>
    </location>
</feature>
<feature type="compositionally biased region" description="Low complexity" evidence="1">
    <location>
        <begin position="619"/>
        <end position="631"/>
    </location>
</feature>
<evidence type="ECO:0000256" key="1">
    <source>
        <dbReference type="SAM" id="MobiDB-lite"/>
    </source>
</evidence>
<feature type="compositionally biased region" description="Basic and acidic residues" evidence="1">
    <location>
        <begin position="124"/>
        <end position="151"/>
    </location>
</feature>
<name>A0ABP0C4X3_9PEZI</name>
<gene>
    <name evidence="2" type="ORF">SBRCBS47491_006452</name>
</gene>
<dbReference type="Proteomes" id="UP001642406">
    <property type="component" value="Unassembled WGS sequence"/>
</dbReference>
<protein>
    <submittedName>
        <fullName evidence="2">Uncharacterized protein</fullName>
    </submittedName>
</protein>
<accession>A0ABP0C4X3</accession>
<feature type="region of interest" description="Disordered" evidence="1">
    <location>
        <begin position="324"/>
        <end position="348"/>
    </location>
</feature>
<organism evidence="2 3">
    <name type="scientific">Sporothrix bragantina</name>
    <dbReference type="NCBI Taxonomy" id="671064"/>
    <lineage>
        <taxon>Eukaryota</taxon>
        <taxon>Fungi</taxon>
        <taxon>Dikarya</taxon>
        <taxon>Ascomycota</taxon>
        <taxon>Pezizomycotina</taxon>
        <taxon>Sordariomycetes</taxon>
        <taxon>Sordariomycetidae</taxon>
        <taxon>Ophiostomatales</taxon>
        <taxon>Ophiostomataceae</taxon>
        <taxon>Sporothrix</taxon>
    </lineage>
</organism>
<feature type="region of interest" description="Disordered" evidence="1">
    <location>
        <begin position="1006"/>
        <end position="1032"/>
    </location>
</feature>
<dbReference type="PANTHER" id="PTHR28532:SF1">
    <property type="entry name" value="ORAL CANCER OVEREXPRESSED 1"/>
    <property type="match status" value="1"/>
</dbReference>
<feature type="compositionally biased region" description="Basic residues" evidence="1">
    <location>
        <begin position="1163"/>
        <end position="1178"/>
    </location>
</feature>
<feature type="compositionally biased region" description="Polar residues" evidence="1">
    <location>
        <begin position="32"/>
        <end position="49"/>
    </location>
</feature>
<feature type="region of interest" description="Disordered" evidence="1">
    <location>
        <begin position="1163"/>
        <end position="1232"/>
    </location>
</feature>
<feature type="region of interest" description="Disordered" evidence="1">
    <location>
        <begin position="1285"/>
        <end position="1345"/>
    </location>
</feature>
<feature type="compositionally biased region" description="Low complexity" evidence="1">
    <location>
        <begin position="14"/>
        <end position="31"/>
    </location>
</feature>
<feature type="region of interest" description="Disordered" evidence="1">
    <location>
        <begin position="1"/>
        <end position="86"/>
    </location>
</feature>
<feature type="region of interest" description="Disordered" evidence="1">
    <location>
        <begin position="894"/>
        <end position="914"/>
    </location>
</feature>
<dbReference type="PANTHER" id="PTHR28532">
    <property type="entry name" value="GEO13458P1"/>
    <property type="match status" value="1"/>
</dbReference>
<feature type="region of interest" description="Disordered" evidence="1">
    <location>
        <begin position="369"/>
        <end position="395"/>
    </location>
</feature>
<feature type="compositionally biased region" description="Pro residues" evidence="1">
    <location>
        <begin position="1328"/>
        <end position="1339"/>
    </location>
</feature>
<feature type="compositionally biased region" description="Pro residues" evidence="1">
    <location>
        <begin position="1302"/>
        <end position="1312"/>
    </location>
</feature>
<feature type="region of interest" description="Disordered" evidence="1">
    <location>
        <begin position="937"/>
        <end position="965"/>
    </location>
</feature>
<comment type="caution">
    <text evidence="2">The sequence shown here is derived from an EMBL/GenBank/DDBJ whole genome shotgun (WGS) entry which is preliminary data.</text>
</comment>
<feature type="region of interest" description="Disordered" evidence="1">
    <location>
        <begin position="425"/>
        <end position="453"/>
    </location>
</feature>
<feature type="compositionally biased region" description="Basic and acidic residues" evidence="1">
    <location>
        <begin position="425"/>
        <end position="440"/>
    </location>
</feature>
<feature type="region of interest" description="Disordered" evidence="1">
    <location>
        <begin position="606"/>
        <end position="648"/>
    </location>
</feature>
<proteinExistence type="predicted"/>
<feature type="compositionally biased region" description="Polar residues" evidence="1">
    <location>
        <begin position="639"/>
        <end position="648"/>
    </location>
</feature>
<feature type="compositionally biased region" description="Polar residues" evidence="1">
    <location>
        <begin position="324"/>
        <end position="342"/>
    </location>
</feature>
<reference evidence="2 3" key="1">
    <citation type="submission" date="2024-01" db="EMBL/GenBank/DDBJ databases">
        <authorList>
            <person name="Allen C."/>
            <person name="Tagirdzhanova G."/>
        </authorList>
    </citation>
    <scope>NUCLEOTIDE SEQUENCE [LARGE SCALE GENOMIC DNA]</scope>
</reference>
<feature type="region of interest" description="Disordered" evidence="1">
    <location>
        <begin position="162"/>
        <end position="181"/>
    </location>
</feature>
<sequence length="1425" mass="156207">MSRYIPPDRGPGQSSKSNNGRNNSRGNITNSCPSTFSYPVAPSNPSTPRKNNKGRHSLLPPTPQGVPVLHTADRHNTLRNPADYDRGYYDGIKYGRRNAQALLQNENDSAYAAGKQHGYQDGYSDGRREGHRAGRREGHRDGHREGHRDGYQDRFLRGHERGHKEGHTEGLSDGRVEGHKAGHATGRVEGHRLGFKKGYHEGYQNGVVKTYASSSATSLRGNVQEFVPGKPVVVSEPATTNPAPYVSPVVVDGSSGPSVSPTAYKTRRDAEERQQAMQAHGIYMPVSEDIVPNEMQHTAPSVGDQAGPIVKQQTDHSVDNQVIDQSTGQPVDESVTNPTAGQTHDESCGYLDQGVVQPKLTPGLETKYTINETERDTVEASQLDGQSVAEPKADTVTSNNSLQVFVKADLQASATPDQQADRHINEPLDDHAHNTPRDDQYENNGSDVQDDQTEQVQLSTSITEDAVANLPCDNDSQVANLSRSVSTGSLKSDATVEVHRLQKPSPKSDQKSSLYFFGSIPVAIPKLPWLPLSQTKSSPALTFMKDNKPAPIVIAQPCGEETQILPEPMAEEDAPTVILHYSEESDIDSDSPDDSASVQNEFIDTVADIPSPPAPNPGSETSSSDESPSESVTKENKDQPQSPEGPNTTIAKAKLQFDDIVIFRNYLPDPPLRSYPSVLFQSQPAFEIGPDQAPQITESYPIFRGRDRHPLATAYHFRWGQLSDPIVEVHDKNGIVFPVGGRTPPPGIHKVVPDHIVYKYGFAPPNHVSISDSNGSNSSTWGQPGAIGPERLGRCVQHGLSTCPMCAITPSFRFLGPGEAIARVLDYMARPCGDPQTNPTSFWRCRPMGFGDFDMNGVLFQEATIAEVQHPDESNPFLSSRFIPQYDPEILGHLVQDNPEDNHNRNKDKPLPPTSLDTFYCEQCDGITWLVTRRSRPAGGVGTHHHQRGHGGGDRTFGKAHPSHHASYNEAWSRSESYCSPGHRNRFPEQSGTTRSLFVQIAAVDLPKSQGAETPSQSNKGKKGENKKNPQRFGVAAYFGPDSRFNSRIDFDLATATMEVASVPLSVSHELEERGRERLLDMPFEVFTCNAGPIVALTLALYRLWTEVVPAHRSAIDRVTRYNSDHSRRKAYRFRAILMTESAYLVDLFSDQLRERWQRKFRTYQQNKGKKHQQHRKASSGDSSKTDAVAAAMTEKPVASGAADPKKKKNGNKNKKKKKKAKAAQTQAGNSRDILVKVTTSVTTEYLDVSDKDGNNGNNAGNKKIDADDDDSNIVDIMEIDVDGSSHSFSISTPTSSYPSPSRSPPRPPRLPLRPVGDLSSSTAMPSPGLPPPPPPPTPATLVSGPGLYAQLSQNGARDNLDFDRPDGRFMYCSPCGATLANSVLVHLAWRYMDLLRCHGVHVSFYHVDSEHIVGARSLARECEQ</sequence>
<evidence type="ECO:0000313" key="2">
    <source>
        <dbReference type="EMBL" id="CAK7227095.1"/>
    </source>
</evidence>
<keyword evidence="3" id="KW-1185">Reference proteome</keyword>
<dbReference type="EMBL" id="CAWUHC010000063">
    <property type="protein sequence ID" value="CAK7227095.1"/>
    <property type="molecule type" value="Genomic_DNA"/>
</dbReference>
<evidence type="ECO:0000313" key="3">
    <source>
        <dbReference type="Proteomes" id="UP001642406"/>
    </source>
</evidence>
<feature type="region of interest" description="Disordered" evidence="1">
    <location>
        <begin position="1248"/>
        <end position="1269"/>
    </location>
</feature>
<dbReference type="InterPro" id="IPR052436">
    <property type="entry name" value="LTO1_adapter"/>
</dbReference>
<feature type="compositionally biased region" description="Basic residues" evidence="1">
    <location>
        <begin position="1206"/>
        <end position="1222"/>
    </location>
</feature>